<name>A0AAN7RWH0_MYCAM</name>
<protein>
    <submittedName>
        <fullName evidence="2">Uncharacterized protein</fullName>
    </submittedName>
</protein>
<feature type="region of interest" description="Disordered" evidence="1">
    <location>
        <begin position="239"/>
        <end position="262"/>
    </location>
</feature>
<dbReference type="PANTHER" id="PTHR33332">
    <property type="entry name" value="REVERSE TRANSCRIPTASE DOMAIN-CONTAINING PROTEIN"/>
    <property type="match status" value="1"/>
</dbReference>
<keyword evidence="3" id="KW-1185">Reference proteome</keyword>
<dbReference type="EMBL" id="JAUNZN010000007">
    <property type="protein sequence ID" value="KAK4819155.1"/>
    <property type="molecule type" value="Genomic_DNA"/>
</dbReference>
<sequence>MQFNKEKCEVLHLGRNNPIHQYMLGGNWLPGSFVEKTLGVLMGKKGISNHGTSSSLDEWEKALPDPKEGGDEIHSLTEATVTATTKRCHAPRSGDGRLSGCRLRLSSPPRSDTCHPCTRHLNKMFMARVQNNIIQSARLCATPVKHHQINERSKTVPEQADDPARRWAERYGQHRYQKSLIAIAVIKMFPGTAESDDRQYSKQQKQKAATNEHSTLLYRQRASAGIQAPLPCHESLIQHSQGRETPAQPPTQPYKSHAPVLPKPLPLATNSQALAASTRQLECRSQEVFKGTQRSDCAGRGAPGVPIWTLHGSATDLAPSYHSHRPGAWSNPAKLQRCTTGVKKLDRLDQWAEANCMRFNKANCRVLHLGHNNPMQRYRLGEEWLESSPAEKDLVYWLTAS</sequence>
<evidence type="ECO:0000313" key="3">
    <source>
        <dbReference type="Proteomes" id="UP001333110"/>
    </source>
</evidence>
<gene>
    <name evidence="2" type="ORF">QYF61_025946</name>
</gene>
<proteinExistence type="predicted"/>
<evidence type="ECO:0000256" key="1">
    <source>
        <dbReference type="SAM" id="MobiDB-lite"/>
    </source>
</evidence>
<evidence type="ECO:0000313" key="2">
    <source>
        <dbReference type="EMBL" id="KAK4819155.1"/>
    </source>
</evidence>
<organism evidence="2 3">
    <name type="scientific">Mycteria americana</name>
    <name type="common">Wood stork</name>
    <dbReference type="NCBI Taxonomy" id="33587"/>
    <lineage>
        <taxon>Eukaryota</taxon>
        <taxon>Metazoa</taxon>
        <taxon>Chordata</taxon>
        <taxon>Craniata</taxon>
        <taxon>Vertebrata</taxon>
        <taxon>Euteleostomi</taxon>
        <taxon>Archelosauria</taxon>
        <taxon>Archosauria</taxon>
        <taxon>Dinosauria</taxon>
        <taxon>Saurischia</taxon>
        <taxon>Theropoda</taxon>
        <taxon>Coelurosauria</taxon>
        <taxon>Aves</taxon>
        <taxon>Neognathae</taxon>
        <taxon>Neoaves</taxon>
        <taxon>Aequornithes</taxon>
        <taxon>Ciconiiformes</taxon>
        <taxon>Ciconiidae</taxon>
        <taxon>Mycteria</taxon>
    </lineage>
</organism>
<accession>A0AAN7RWH0</accession>
<reference evidence="2 3" key="1">
    <citation type="journal article" date="2023" name="J. Hered.">
        <title>Chromosome-level genome of the wood stork (Mycteria americana) provides insight into avian chromosome evolution.</title>
        <authorList>
            <person name="Flamio R. Jr."/>
            <person name="Ramstad K.M."/>
        </authorList>
    </citation>
    <scope>NUCLEOTIDE SEQUENCE [LARGE SCALE GENOMIC DNA]</scope>
    <source>
        <strain evidence="2">JAX WOST 10</strain>
    </source>
</reference>
<dbReference type="Proteomes" id="UP001333110">
    <property type="component" value="Unassembled WGS sequence"/>
</dbReference>
<dbReference type="AlphaFoldDB" id="A0AAN7RWH0"/>
<comment type="caution">
    <text evidence="2">The sequence shown here is derived from an EMBL/GenBank/DDBJ whole genome shotgun (WGS) entry which is preliminary data.</text>
</comment>